<dbReference type="OrthoDB" id="282600at2"/>
<dbReference type="InterPro" id="IPR013783">
    <property type="entry name" value="Ig-like_fold"/>
</dbReference>
<accession>A0A518DX78</accession>
<evidence type="ECO:0000313" key="3">
    <source>
        <dbReference type="EMBL" id="QDU96443.1"/>
    </source>
</evidence>
<dbReference type="RefSeq" id="WP_145055074.1">
    <property type="nucleotide sequence ID" value="NZ_CP036433.1"/>
</dbReference>
<dbReference type="PANTHER" id="PTHR34819">
    <property type="entry name" value="LARGE CYSTEINE-RICH PERIPLASMIC PROTEIN OMCB"/>
    <property type="match status" value="1"/>
</dbReference>
<dbReference type="KEGG" id="lcre:Pla8534_42640"/>
<dbReference type="PANTHER" id="PTHR34819:SF5">
    <property type="entry name" value="CONSERVED REPEAT DOMAIN PROTEIN"/>
    <property type="match status" value="1"/>
</dbReference>
<dbReference type="Pfam" id="PF01345">
    <property type="entry name" value="DUF11"/>
    <property type="match status" value="2"/>
</dbReference>
<dbReference type="AlphaFoldDB" id="A0A518DX78"/>
<sequence length="848" mass="88843">MNVPTRILIVLLALAPVWCAGCYTFPRIDPTGQHIFAPGSTVITPPTLGCGLFPRPAFVTPPDPLVCAPAMPPQAFAPNCPPPGMITQGPIMSQGPPLTAGPVIGQPIFPASGNQGAALTVTPEQVVAPIGGEVVMVATLGRGDGSVLGKAPVQWSLQQGSVGSIQTVGGADGTTTGKVSESQAVGATAMASSNDDRGTPNSEDDVQLQPGQHWISLRSEVEGASRATVSAAGATGWDGQSKTAVVYWIDAQWSLPSPAIANPGQPHTLTTVLSRPTTGAPIAGWLVRYEITGGSAAGFGPGRQGGAEIASDENGEASVQIFPSGQGGRTQVRILILRPGVNADEPSRLLIGEGATSVTWSAPGLDVQMTGPSQAGVGASARYVVEVSNPGSTTARKVVLTDILPPELTLLDSTPAHQVFGEENRWELGDISAGDSRTVEIQCRTQRRGDLNYCVKARSEGGLERESCVSTRIFAPSLGLDMTGPETATVGQQVQYRITISNTGTDTLRNVLMNDVFTPGWIHAQGETSPMAVPLGDLAPGDVKRIGLTFVVQQPGKHCHTLEVIAGDGQKETRQACVVASQAVLKPSVKVEITGPQTMKTGESGVYRLQINNTGDTALTNLQVTHEYGLALTPVQATNGHRQSPQGGALNWTLPQLPAGGSTFFEAELKATRAQDPVLHRLSVTTDQQVQDAASLTARITAPPAPAPVTPAPAPTQPEPLGPVSGELKVTIADFGDPVKVNAKKAIIYHLELFNDRNVTDREVQLAIELPPGLKFEELGGPARFQRLDGNTILLAPIREMRAQERMTGFRVEATATEIGQFTVKATVRSQRSPQGVVAEQETTAVAQ</sequence>
<dbReference type="EMBL" id="CP036433">
    <property type="protein sequence ID" value="QDU96443.1"/>
    <property type="molecule type" value="Genomic_DNA"/>
</dbReference>
<gene>
    <name evidence="3" type="primary">omcB_3</name>
    <name evidence="3" type="ORF">Pla8534_42640</name>
</gene>
<evidence type="ECO:0000313" key="4">
    <source>
        <dbReference type="Proteomes" id="UP000317648"/>
    </source>
</evidence>
<feature type="compositionally biased region" description="Polar residues" evidence="1">
    <location>
        <begin position="169"/>
        <end position="193"/>
    </location>
</feature>
<protein>
    <submittedName>
        <fullName evidence="3">Large cysteine-rich periplasmic protein OmcB, serovars L1/L3</fullName>
    </submittedName>
</protein>
<dbReference type="InterPro" id="IPR001434">
    <property type="entry name" value="OmcB-like_DUF11"/>
</dbReference>
<name>A0A518DX78_9BACT</name>
<evidence type="ECO:0000259" key="2">
    <source>
        <dbReference type="Pfam" id="PF01345"/>
    </source>
</evidence>
<feature type="domain" description="DUF11" evidence="2">
    <location>
        <begin position="370"/>
        <end position="458"/>
    </location>
</feature>
<proteinExistence type="predicted"/>
<feature type="domain" description="DUF11" evidence="2">
    <location>
        <begin position="485"/>
        <end position="566"/>
    </location>
</feature>
<dbReference type="InterPro" id="IPR047589">
    <property type="entry name" value="DUF11_rpt"/>
</dbReference>
<dbReference type="InterPro" id="IPR051172">
    <property type="entry name" value="Chlamydia_OmcB"/>
</dbReference>
<dbReference type="Proteomes" id="UP000317648">
    <property type="component" value="Chromosome"/>
</dbReference>
<dbReference type="NCBIfam" id="TIGR01451">
    <property type="entry name" value="B_ant_repeat"/>
    <property type="match status" value="2"/>
</dbReference>
<keyword evidence="4" id="KW-1185">Reference proteome</keyword>
<reference evidence="3 4" key="1">
    <citation type="submission" date="2019-02" db="EMBL/GenBank/DDBJ databases">
        <title>Deep-cultivation of Planctomycetes and their phenomic and genomic characterization uncovers novel biology.</title>
        <authorList>
            <person name="Wiegand S."/>
            <person name="Jogler M."/>
            <person name="Boedeker C."/>
            <person name="Pinto D."/>
            <person name="Vollmers J."/>
            <person name="Rivas-Marin E."/>
            <person name="Kohn T."/>
            <person name="Peeters S.H."/>
            <person name="Heuer A."/>
            <person name="Rast P."/>
            <person name="Oberbeckmann S."/>
            <person name="Bunk B."/>
            <person name="Jeske O."/>
            <person name="Meyerdierks A."/>
            <person name="Storesund J.E."/>
            <person name="Kallscheuer N."/>
            <person name="Luecker S."/>
            <person name="Lage O.M."/>
            <person name="Pohl T."/>
            <person name="Merkel B.J."/>
            <person name="Hornburger P."/>
            <person name="Mueller R.-W."/>
            <person name="Bruemmer F."/>
            <person name="Labrenz M."/>
            <person name="Spormann A.M."/>
            <person name="Op den Camp H."/>
            <person name="Overmann J."/>
            <person name="Amann R."/>
            <person name="Jetten M.S.M."/>
            <person name="Mascher T."/>
            <person name="Medema M.H."/>
            <person name="Devos D.P."/>
            <person name="Kaster A.-K."/>
            <person name="Ovreas L."/>
            <person name="Rohde M."/>
            <person name="Galperin M.Y."/>
            <person name="Jogler C."/>
        </authorList>
    </citation>
    <scope>NUCLEOTIDE SEQUENCE [LARGE SCALE GENOMIC DNA]</scope>
    <source>
        <strain evidence="3 4">Pla85_3_4</strain>
    </source>
</reference>
<evidence type="ECO:0000256" key="1">
    <source>
        <dbReference type="SAM" id="MobiDB-lite"/>
    </source>
</evidence>
<dbReference type="Gene3D" id="2.60.40.10">
    <property type="entry name" value="Immunoglobulins"/>
    <property type="match status" value="3"/>
</dbReference>
<feature type="region of interest" description="Disordered" evidence="1">
    <location>
        <begin position="169"/>
        <end position="206"/>
    </location>
</feature>
<organism evidence="3 4">
    <name type="scientific">Lignipirellula cremea</name>
    <dbReference type="NCBI Taxonomy" id="2528010"/>
    <lineage>
        <taxon>Bacteria</taxon>
        <taxon>Pseudomonadati</taxon>
        <taxon>Planctomycetota</taxon>
        <taxon>Planctomycetia</taxon>
        <taxon>Pirellulales</taxon>
        <taxon>Pirellulaceae</taxon>
        <taxon>Lignipirellula</taxon>
    </lineage>
</organism>